<evidence type="ECO:0000256" key="5">
    <source>
        <dbReference type="ARBA" id="ARBA00022475"/>
    </source>
</evidence>
<evidence type="ECO:0000256" key="7">
    <source>
        <dbReference type="ARBA" id="ARBA00022927"/>
    </source>
</evidence>
<keyword evidence="6 13" id="KW-0812">Transmembrane</keyword>
<dbReference type="AlphaFoldDB" id="A0AAJ5BZ98"/>
<evidence type="ECO:0000256" key="2">
    <source>
        <dbReference type="ARBA" id="ARBA00010527"/>
    </source>
</evidence>
<dbReference type="Pfam" id="PF02096">
    <property type="entry name" value="60KD_IMP"/>
    <property type="match status" value="1"/>
</dbReference>
<feature type="compositionally biased region" description="Low complexity" evidence="14">
    <location>
        <begin position="600"/>
        <end position="611"/>
    </location>
</feature>
<evidence type="ECO:0000256" key="1">
    <source>
        <dbReference type="ARBA" id="ARBA00004429"/>
    </source>
</evidence>
<reference evidence="17 18" key="1">
    <citation type="submission" date="2017-06" db="EMBL/GenBank/DDBJ databases">
        <authorList>
            <consortium name="Pathogen Informatics"/>
        </authorList>
    </citation>
    <scope>NUCLEOTIDE SEQUENCE [LARGE SCALE GENOMIC DNA]</scope>
    <source>
        <strain evidence="17 18">NCTC12149</strain>
    </source>
</reference>
<sequence>MDRNNILGFIFIFAILAGSFYFLKPSDAEIKKEQQHQDSIKRAKEGLAPISDSLKAATTTTPAVPDSVLLSQPFGSASVGSEQIVTLENELLKVNVSNKGGRVKSVELKGETNFDGSKLILFEGDENRFGLEFNIPGKAVKTNDLFFQAQGASFSVAGQDAKSLTMRLSYAADKYIDYIYTLKGNDYNVQFDIKTVGIGSLVDVSSNKMLLNWETTLMQKERNVKSEREKSGIFYKEVDGSVDHLSETSDDEEKLEKKVSWIAFKQHFFSSILTSKEGFVNADLKSTLITQDSVVKHYRASTELALNKQNESLHGFSFFFGPNKYKTLKAEGNGFDKIINMGWGPMGWINKFITVPIFDFLDGFNMNYGIVILILTLFLKLLMFPLTYKSYQSMGKMRVLKPQLDEIKAKVGDDNPMLLQQEQMKLYKQAGVNPLGGCLPLLLQMPFTLAFFFFFPNLFELRGESFLWIKDLSTYDAPITFAPLPLLGVDHISFMCILMTLTTLLTTWYNNSTSGAVNNQMKYIGYIMPLVFFFVLNSFPAGLNYYYFLSAVLTFLTQVIIRQFVNDDKILAGIEANKKKPASEKKQSSFQKKMEEMMRAQQAAQQNKDKK</sequence>
<dbReference type="NCBIfam" id="TIGR03593">
    <property type="entry name" value="yidC_nterm"/>
    <property type="match status" value="1"/>
</dbReference>
<comment type="subcellular location">
    <subcellularLocation>
        <location evidence="1">Cell inner membrane</location>
        <topology evidence="1">Multi-pass membrane protein</topology>
    </subcellularLocation>
    <subcellularLocation>
        <location evidence="13">Cell membrane</location>
        <topology evidence="13">Multi-pass membrane protein</topology>
    </subcellularLocation>
</comment>
<dbReference type="Gene3D" id="2.70.98.90">
    <property type="match status" value="1"/>
</dbReference>
<evidence type="ECO:0000256" key="8">
    <source>
        <dbReference type="ARBA" id="ARBA00022989"/>
    </source>
</evidence>
<evidence type="ECO:0000256" key="14">
    <source>
        <dbReference type="SAM" id="MobiDB-lite"/>
    </source>
</evidence>
<dbReference type="EMBL" id="LT906468">
    <property type="protein sequence ID" value="SNV44098.1"/>
    <property type="molecule type" value="Genomic_DNA"/>
</dbReference>
<organism evidence="17 18">
    <name type="scientific">Sphingobacterium mizutaii</name>
    <dbReference type="NCBI Taxonomy" id="1010"/>
    <lineage>
        <taxon>Bacteria</taxon>
        <taxon>Pseudomonadati</taxon>
        <taxon>Bacteroidota</taxon>
        <taxon>Sphingobacteriia</taxon>
        <taxon>Sphingobacteriales</taxon>
        <taxon>Sphingobacteriaceae</taxon>
        <taxon>Sphingobacterium</taxon>
    </lineage>
</organism>
<feature type="region of interest" description="Disordered" evidence="14">
    <location>
        <begin position="577"/>
        <end position="611"/>
    </location>
</feature>
<dbReference type="PANTHER" id="PTHR12428">
    <property type="entry name" value="OXA1"/>
    <property type="match status" value="1"/>
</dbReference>
<evidence type="ECO:0000256" key="13">
    <source>
        <dbReference type="HAMAP-Rule" id="MF_01810"/>
    </source>
</evidence>
<evidence type="ECO:0000256" key="4">
    <source>
        <dbReference type="ARBA" id="ARBA00022448"/>
    </source>
</evidence>
<evidence type="ECO:0000256" key="6">
    <source>
        <dbReference type="ARBA" id="ARBA00022692"/>
    </source>
</evidence>
<dbReference type="NCBIfam" id="NF002356">
    <property type="entry name" value="PRK01318.2-3"/>
    <property type="match status" value="1"/>
</dbReference>
<dbReference type="InterPro" id="IPR028053">
    <property type="entry name" value="Membr_insert_YidC_N"/>
</dbReference>
<evidence type="ECO:0000313" key="18">
    <source>
        <dbReference type="Proteomes" id="UP000215355"/>
    </source>
</evidence>
<keyword evidence="9 13" id="KW-0472">Membrane</keyword>
<evidence type="ECO:0000259" key="15">
    <source>
        <dbReference type="Pfam" id="PF02096"/>
    </source>
</evidence>
<keyword evidence="5 13" id="KW-1003">Cell membrane</keyword>
<accession>A0AAJ5BZ98</accession>
<evidence type="ECO:0000256" key="11">
    <source>
        <dbReference type="ARBA" id="ARBA00033245"/>
    </source>
</evidence>
<dbReference type="InterPro" id="IPR047196">
    <property type="entry name" value="YidC_ALB_C"/>
</dbReference>
<dbReference type="InterPro" id="IPR019998">
    <property type="entry name" value="Membr_insert_YidC"/>
</dbReference>
<feature type="transmembrane region" description="Helical" evidence="13">
    <location>
        <begin position="492"/>
        <end position="511"/>
    </location>
</feature>
<evidence type="ECO:0000256" key="12">
    <source>
        <dbReference type="ARBA" id="ARBA00033342"/>
    </source>
</evidence>
<dbReference type="InterPro" id="IPR038221">
    <property type="entry name" value="YidC_periplasmic_sf"/>
</dbReference>
<feature type="transmembrane region" description="Helical" evidence="13">
    <location>
        <begin position="434"/>
        <end position="455"/>
    </location>
</feature>
<comment type="similarity">
    <text evidence="2 13">Belongs to the OXA1/ALB3/YidC family. Type 1 subfamily.</text>
</comment>
<comment type="subunit">
    <text evidence="13">Interacts with the Sec translocase complex via SecD. Specifically interacts with transmembrane segments of nascent integral membrane proteins during membrane integration.</text>
</comment>
<dbReference type="InterPro" id="IPR028055">
    <property type="entry name" value="YidC/Oxa/ALB_C"/>
</dbReference>
<keyword evidence="4 13" id="KW-0813">Transport</keyword>
<dbReference type="Proteomes" id="UP000215355">
    <property type="component" value="Chromosome 1"/>
</dbReference>
<comment type="function">
    <text evidence="13">Required for the insertion and/or proper folding and/or complex formation of integral membrane proteins into the membrane. Involved in integration of membrane proteins that insert both dependently and independently of the Sec translocase complex, as well as at least some lipoproteins. Aids folding of multispanning membrane proteins.</text>
</comment>
<dbReference type="NCBIfam" id="TIGR03592">
    <property type="entry name" value="yidC_oxa1_cterm"/>
    <property type="match status" value="1"/>
</dbReference>
<feature type="domain" description="Membrane insertase YidC/Oxa/ALB C-terminal" evidence="15">
    <location>
        <begin position="368"/>
        <end position="562"/>
    </location>
</feature>
<dbReference type="GO" id="GO:0051205">
    <property type="term" value="P:protein insertion into membrane"/>
    <property type="evidence" value="ECO:0007669"/>
    <property type="project" value="TreeGrafter"/>
</dbReference>
<evidence type="ECO:0000259" key="16">
    <source>
        <dbReference type="Pfam" id="PF14849"/>
    </source>
</evidence>
<dbReference type="Pfam" id="PF14849">
    <property type="entry name" value="YidC_periplas"/>
    <property type="match status" value="1"/>
</dbReference>
<dbReference type="CDD" id="cd20070">
    <property type="entry name" value="5TM_YidC_Alb3"/>
    <property type="match status" value="1"/>
</dbReference>
<dbReference type="HAMAP" id="MF_01810">
    <property type="entry name" value="YidC_type1"/>
    <property type="match status" value="1"/>
</dbReference>
<dbReference type="CDD" id="cd19961">
    <property type="entry name" value="EcYidC-like_peri"/>
    <property type="match status" value="1"/>
</dbReference>
<dbReference type="InterPro" id="IPR001708">
    <property type="entry name" value="YidC/ALB3/OXA1/COX18"/>
</dbReference>
<keyword evidence="7 13" id="KW-0653">Protein transport</keyword>
<dbReference type="PANTHER" id="PTHR12428:SF65">
    <property type="entry name" value="CYTOCHROME C OXIDASE ASSEMBLY PROTEIN COX18, MITOCHONDRIAL"/>
    <property type="match status" value="1"/>
</dbReference>
<feature type="domain" description="Membrane insertase YidC N-terminal" evidence="16">
    <location>
        <begin position="85"/>
        <end position="358"/>
    </location>
</feature>
<evidence type="ECO:0000256" key="3">
    <source>
        <dbReference type="ARBA" id="ARBA00015325"/>
    </source>
</evidence>
<feature type="transmembrane region" description="Helical" evidence="13">
    <location>
        <begin position="370"/>
        <end position="388"/>
    </location>
</feature>
<name>A0AAJ5BZ98_9SPHI</name>
<feature type="compositionally biased region" description="Basic and acidic residues" evidence="14">
    <location>
        <begin position="577"/>
        <end position="598"/>
    </location>
</feature>
<gene>
    <name evidence="13 17" type="primary">yidC</name>
    <name evidence="17" type="ORF">SAMEA4412673_00905</name>
</gene>
<evidence type="ECO:0000313" key="17">
    <source>
        <dbReference type="EMBL" id="SNV44098.1"/>
    </source>
</evidence>
<protein>
    <recommendedName>
        <fullName evidence="3 13">Membrane protein insertase YidC</fullName>
    </recommendedName>
    <alternativeName>
        <fullName evidence="12 13">Foldase YidC</fullName>
    </alternativeName>
    <alternativeName>
        <fullName evidence="11 13">Membrane integrase YidC</fullName>
    </alternativeName>
    <alternativeName>
        <fullName evidence="13">Membrane protein YidC</fullName>
    </alternativeName>
</protein>
<dbReference type="GO" id="GO:0015031">
    <property type="term" value="P:protein transport"/>
    <property type="evidence" value="ECO:0007669"/>
    <property type="project" value="UniProtKB-KW"/>
</dbReference>
<evidence type="ECO:0000256" key="9">
    <source>
        <dbReference type="ARBA" id="ARBA00023136"/>
    </source>
</evidence>
<dbReference type="KEGG" id="smiz:4412673_00905"/>
<proteinExistence type="inferred from homology"/>
<dbReference type="GO" id="GO:0005886">
    <property type="term" value="C:plasma membrane"/>
    <property type="evidence" value="ECO:0007669"/>
    <property type="project" value="UniProtKB-SubCell"/>
</dbReference>
<keyword evidence="10 13" id="KW-0143">Chaperone</keyword>
<keyword evidence="8 13" id="KW-1133">Transmembrane helix</keyword>
<dbReference type="PRINTS" id="PR00701">
    <property type="entry name" value="60KDINNERMP"/>
</dbReference>
<evidence type="ECO:0000256" key="10">
    <source>
        <dbReference type="ARBA" id="ARBA00023186"/>
    </source>
</evidence>
<feature type="transmembrane region" description="Helical" evidence="13">
    <location>
        <begin position="6"/>
        <end position="23"/>
    </location>
</feature>
<dbReference type="RefSeq" id="WP_093098777.1">
    <property type="nucleotide sequence ID" value="NZ_FNGK01000003.1"/>
</dbReference>
<dbReference type="GO" id="GO:0032977">
    <property type="term" value="F:membrane insertase activity"/>
    <property type="evidence" value="ECO:0007669"/>
    <property type="project" value="InterPro"/>
</dbReference>